<keyword evidence="9 19" id="KW-0784">Thiamine biosynthesis</keyword>
<evidence type="ECO:0000256" key="10">
    <source>
        <dbReference type="ARBA" id="ARBA00050570"/>
    </source>
</evidence>
<dbReference type="Gene3D" id="3.30.2130.30">
    <property type="match status" value="1"/>
</dbReference>
<dbReference type="SMART" id="SM00981">
    <property type="entry name" value="THUMP"/>
    <property type="match status" value="1"/>
</dbReference>
<dbReference type="InterPro" id="IPR003720">
    <property type="entry name" value="tRNA_STrfase"/>
</dbReference>
<dbReference type="GO" id="GO:0009229">
    <property type="term" value="P:thiamine diphosphate biosynthetic process"/>
    <property type="evidence" value="ECO:0007669"/>
    <property type="project" value="UniProtKB-UniRule"/>
</dbReference>
<comment type="subcellular location">
    <subcellularLocation>
        <location evidence="1 19">Cytoplasm</location>
    </subcellularLocation>
</comment>
<evidence type="ECO:0000313" key="21">
    <source>
        <dbReference type="EMBL" id="KSU88063.1"/>
    </source>
</evidence>
<dbReference type="Proteomes" id="UP000053681">
    <property type="component" value="Unassembled WGS sequence"/>
</dbReference>
<accession>A0A0V8JM25</accession>
<evidence type="ECO:0000256" key="16">
    <source>
        <dbReference type="ARBA" id="ARBA00075337"/>
    </source>
</evidence>
<organism evidence="21 22">
    <name type="scientific">Priestia veravalensis</name>
    <dbReference type="NCBI Taxonomy" id="1414648"/>
    <lineage>
        <taxon>Bacteria</taxon>
        <taxon>Bacillati</taxon>
        <taxon>Bacillota</taxon>
        <taxon>Bacilli</taxon>
        <taxon>Bacillales</taxon>
        <taxon>Bacillaceae</taxon>
        <taxon>Priestia</taxon>
    </lineage>
</organism>
<evidence type="ECO:0000256" key="9">
    <source>
        <dbReference type="ARBA" id="ARBA00022977"/>
    </source>
</evidence>
<evidence type="ECO:0000256" key="1">
    <source>
        <dbReference type="ARBA" id="ARBA00004496"/>
    </source>
</evidence>
<proteinExistence type="inferred from homology"/>
<sequence length="403" mass="45971">MIYNHILIRYGEISTKGQNRKKFVAQLRQNIAHALAQFSNVDIKYTRDRMYIHLNGENHEPIVELLQEVFGIQSFSLALKVENELEAIQEAALKAMQEFDVENRTFKVSTRRAYKEFPLDTSELNYAVGSHILRNTTNLKVDVRNPDVNVRVEVRREATYITCFDYQGAGGLPVGTSGRAMLMLSGGIDSPVAGYLAMKRGLEIEAVHFYSPPFTSERSKQKVIDLAQKLTKYHANIKLHIVPFTAVQQAIQKQIPENYTMTSTRRMMLRITDLLRAQRESLAIVTGDSLGQVASQTVESMYAINEVTNTPILRPLVTMDKTDIIKIAQRIDTHEISNRPYEDCCTIFTPSAPKTKPKREKVNRYEEFYDFDTLIKEAVQNTETLEIKALEPQNLLGNDDDLF</sequence>
<feature type="domain" description="THUMP" evidence="20">
    <location>
        <begin position="60"/>
        <end position="165"/>
    </location>
</feature>
<dbReference type="PANTHER" id="PTHR43209:SF1">
    <property type="entry name" value="TRNA SULFURTRANSFERASE"/>
    <property type="match status" value="1"/>
</dbReference>
<dbReference type="NCBIfam" id="TIGR00342">
    <property type="entry name" value="tRNA uracil 4-sulfurtransferase ThiI"/>
    <property type="match status" value="1"/>
</dbReference>
<dbReference type="HAMAP" id="MF_00021">
    <property type="entry name" value="ThiI"/>
    <property type="match status" value="1"/>
</dbReference>
<dbReference type="GO" id="GO:0052837">
    <property type="term" value="P:thiazole biosynthetic process"/>
    <property type="evidence" value="ECO:0007669"/>
    <property type="project" value="TreeGrafter"/>
</dbReference>
<dbReference type="Pfam" id="PF02926">
    <property type="entry name" value="THUMP"/>
    <property type="match status" value="1"/>
</dbReference>
<dbReference type="PROSITE" id="PS51165">
    <property type="entry name" value="THUMP"/>
    <property type="match status" value="1"/>
</dbReference>
<dbReference type="Pfam" id="PF22025">
    <property type="entry name" value="ThiI_fer"/>
    <property type="match status" value="1"/>
</dbReference>
<evidence type="ECO:0000256" key="7">
    <source>
        <dbReference type="ARBA" id="ARBA00022840"/>
    </source>
</evidence>
<dbReference type="Pfam" id="PF02568">
    <property type="entry name" value="ThiI"/>
    <property type="match status" value="1"/>
</dbReference>
<evidence type="ECO:0000256" key="13">
    <source>
        <dbReference type="ARBA" id="ARBA00061472"/>
    </source>
</evidence>
<dbReference type="InterPro" id="IPR004114">
    <property type="entry name" value="THUMP_dom"/>
</dbReference>
<dbReference type="InterPro" id="IPR049962">
    <property type="entry name" value="THUMP_ThiI"/>
</dbReference>
<dbReference type="InterPro" id="IPR054173">
    <property type="entry name" value="ThiI_fer"/>
</dbReference>
<protein>
    <recommendedName>
        <fullName evidence="15 19">Probable tRNA sulfurtransferase</fullName>
        <ecNumber evidence="14 19">2.8.1.4</ecNumber>
    </recommendedName>
    <alternativeName>
        <fullName evidence="16 19">Sulfur carrier protein ThiS sulfurtransferase</fullName>
    </alternativeName>
    <alternativeName>
        <fullName evidence="17 19">Thiamine biosynthesis protein ThiI</fullName>
    </alternativeName>
    <alternativeName>
        <fullName evidence="18 19">tRNA 4-thiouridine synthase</fullName>
    </alternativeName>
</protein>
<reference evidence="21 22" key="1">
    <citation type="submission" date="2015-11" db="EMBL/GenBank/DDBJ databases">
        <title>Bacillus caseinolyticus sp nov.</title>
        <authorList>
            <person name="Dastager S.G."/>
            <person name="Mawlankar R."/>
        </authorList>
    </citation>
    <scope>NUCLEOTIDE SEQUENCE [LARGE SCALE GENOMIC DNA]</scope>
    <source>
        <strain evidence="21 22">SGD-V-76</strain>
    </source>
</reference>
<dbReference type="GO" id="GO:0009228">
    <property type="term" value="P:thiamine biosynthetic process"/>
    <property type="evidence" value="ECO:0007669"/>
    <property type="project" value="UniProtKB-KW"/>
</dbReference>
<evidence type="ECO:0000256" key="15">
    <source>
        <dbReference type="ARBA" id="ARBA00071867"/>
    </source>
</evidence>
<keyword evidence="7 19" id="KW-0067">ATP-binding</keyword>
<dbReference type="SUPFAM" id="SSF52402">
    <property type="entry name" value="Adenine nucleotide alpha hydrolases-like"/>
    <property type="match status" value="1"/>
</dbReference>
<evidence type="ECO:0000256" key="11">
    <source>
        <dbReference type="ARBA" id="ARBA00052330"/>
    </source>
</evidence>
<evidence type="ECO:0000256" key="17">
    <source>
        <dbReference type="ARBA" id="ARBA00077849"/>
    </source>
</evidence>
<feature type="binding site" evidence="19">
    <location>
        <position position="296"/>
    </location>
    <ligand>
        <name>ATP</name>
        <dbReference type="ChEBI" id="CHEBI:30616"/>
    </ligand>
</feature>
<evidence type="ECO:0000313" key="22">
    <source>
        <dbReference type="Proteomes" id="UP000053681"/>
    </source>
</evidence>
<comment type="pathway">
    <text evidence="2 19">Cofactor biosynthesis; thiamine diphosphate biosynthesis.</text>
</comment>
<dbReference type="AlphaFoldDB" id="A0A0V8JM25"/>
<gene>
    <name evidence="19" type="primary">thiI</name>
    <name evidence="21" type="ORF">AS180_09610</name>
</gene>
<evidence type="ECO:0000256" key="19">
    <source>
        <dbReference type="HAMAP-Rule" id="MF_00021"/>
    </source>
</evidence>
<dbReference type="GO" id="GO:0005524">
    <property type="term" value="F:ATP binding"/>
    <property type="evidence" value="ECO:0007669"/>
    <property type="project" value="UniProtKB-UniRule"/>
</dbReference>
<comment type="similarity">
    <text evidence="13 19">Belongs to the ThiI family.</text>
</comment>
<dbReference type="InterPro" id="IPR049961">
    <property type="entry name" value="ThiI_N"/>
</dbReference>
<feature type="binding site" evidence="19">
    <location>
        <begin position="208"/>
        <end position="209"/>
    </location>
    <ligand>
        <name>ATP</name>
        <dbReference type="ChEBI" id="CHEBI:30616"/>
    </ligand>
</feature>
<dbReference type="GO" id="GO:0140741">
    <property type="term" value="F:tRNA-uracil-4 sulfurtransferase activity"/>
    <property type="evidence" value="ECO:0007669"/>
    <property type="project" value="UniProtKB-EC"/>
</dbReference>
<dbReference type="InterPro" id="IPR050102">
    <property type="entry name" value="tRNA_sulfurtransferase_ThiI"/>
</dbReference>
<dbReference type="GO" id="GO:0004810">
    <property type="term" value="F:CCA tRNA nucleotidyltransferase activity"/>
    <property type="evidence" value="ECO:0007669"/>
    <property type="project" value="InterPro"/>
</dbReference>
<dbReference type="RefSeq" id="WP_025909463.1">
    <property type="nucleotide sequence ID" value="NZ_KQ758645.1"/>
</dbReference>
<comment type="catalytic activity">
    <reaction evidence="11 19">
        <text>[ThiS sulfur-carrier protein]-C-terminal Gly-Gly-AMP + S-sulfanyl-L-cysteinyl-[cysteine desulfurase] + AH2 = [ThiS sulfur-carrier protein]-C-terminal-Gly-aminoethanethioate + L-cysteinyl-[cysteine desulfurase] + A + AMP + 2 H(+)</text>
        <dbReference type="Rhea" id="RHEA:43340"/>
        <dbReference type="Rhea" id="RHEA-COMP:12157"/>
        <dbReference type="Rhea" id="RHEA-COMP:12158"/>
        <dbReference type="Rhea" id="RHEA-COMP:12910"/>
        <dbReference type="Rhea" id="RHEA-COMP:19908"/>
        <dbReference type="ChEBI" id="CHEBI:13193"/>
        <dbReference type="ChEBI" id="CHEBI:15378"/>
        <dbReference type="ChEBI" id="CHEBI:17499"/>
        <dbReference type="ChEBI" id="CHEBI:29950"/>
        <dbReference type="ChEBI" id="CHEBI:61963"/>
        <dbReference type="ChEBI" id="CHEBI:90618"/>
        <dbReference type="ChEBI" id="CHEBI:232372"/>
        <dbReference type="ChEBI" id="CHEBI:456215"/>
    </reaction>
</comment>
<dbReference type="EC" id="2.8.1.4" evidence="14 19"/>
<evidence type="ECO:0000256" key="18">
    <source>
        <dbReference type="ARBA" id="ARBA00080570"/>
    </source>
</evidence>
<dbReference type="InterPro" id="IPR020536">
    <property type="entry name" value="ThiI_AANH"/>
</dbReference>
<keyword evidence="5 19" id="KW-0808">Transferase</keyword>
<feature type="binding site" evidence="19">
    <location>
        <position position="287"/>
    </location>
    <ligand>
        <name>ATP</name>
        <dbReference type="ChEBI" id="CHEBI:30616"/>
    </ligand>
</feature>
<dbReference type="UniPathway" id="UPA00060"/>
<evidence type="ECO:0000256" key="2">
    <source>
        <dbReference type="ARBA" id="ARBA00004948"/>
    </source>
</evidence>
<evidence type="ECO:0000256" key="12">
    <source>
        <dbReference type="ARBA" id="ARBA00058382"/>
    </source>
</evidence>
<dbReference type="EMBL" id="LNQP01000029">
    <property type="protein sequence ID" value="KSU88063.1"/>
    <property type="molecule type" value="Genomic_DNA"/>
</dbReference>
<feature type="binding site" evidence="19">
    <location>
        <position position="265"/>
    </location>
    <ligand>
        <name>ATP</name>
        <dbReference type="ChEBI" id="CHEBI:30616"/>
    </ligand>
</feature>
<dbReference type="FunFam" id="3.40.50.620:FF:000053">
    <property type="entry name" value="Probable tRNA sulfurtransferase"/>
    <property type="match status" value="1"/>
</dbReference>
<dbReference type="SUPFAM" id="SSF143437">
    <property type="entry name" value="THUMP domain-like"/>
    <property type="match status" value="1"/>
</dbReference>
<dbReference type="CDD" id="cd11716">
    <property type="entry name" value="THUMP_ThiI"/>
    <property type="match status" value="1"/>
</dbReference>
<dbReference type="GO" id="GO:0000049">
    <property type="term" value="F:tRNA binding"/>
    <property type="evidence" value="ECO:0007669"/>
    <property type="project" value="UniProtKB-UniRule"/>
</dbReference>
<dbReference type="GO" id="GO:0002937">
    <property type="term" value="P:tRNA 4-thiouridine biosynthesis"/>
    <property type="evidence" value="ECO:0007669"/>
    <property type="project" value="TreeGrafter"/>
</dbReference>
<keyword evidence="4 19" id="KW-0820">tRNA-binding</keyword>
<name>A0A0V8JM25_9BACI</name>
<keyword evidence="6 19" id="KW-0547">Nucleotide-binding</keyword>
<evidence type="ECO:0000259" key="20">
    <source>
        <dbReference type="PROSITE" id="PS51165"/>
    </source>
</evidence>
<feature type="binding site" evidence="19">
    <location>
        <begin position="183"/>
        <end position="184"/>
    </location>
    <ligand>
        <name>ATP</name>
        <dbReference type="ChEBI" id="CHEBI:30616"/>
    </ligand>
</feature>
<evidence type="ECO:0000256" key="3">
    <source>
        <dbReference type="ARBA" id="ARBA00022490"/>
    </source>
</evidence>
<evidence type="ECO:0000256" key="5">
    <source>
        <dbReference type="ARBA" id="ARBA00022679"/>
    </source>
</evidence>
<comment type="caution">
    <text evidence="21">The sequence shown here is derived from an EMBL/GenBank/DDBJ whole genome shotgun (WGS) entry which is preliminary data.</text>
</comment>
<comment type="catalytic activity">
    <reaction evidence="10 19">
        <text>[ThiI sulfur-carrier protein]-S-sulfanyl-L-cysteine + a uridine in tRNA + 2 reduced [2Fe-2S]-[ferredoxin] + ATP + H(+) = [ThiI sulfur-carrier protein]-L-cysteine + a 4-thiouridine in tRNA + 2 oxidized [2Fe-2S]-[ferredoxin] + AMP + diphosphate</text>
        <dbReference type="Rhea" id="RHEA:24176"/>
        <dbReference type="Rhea" id="RHEA-COMP:10000"/>
        <dbReference type="Rhea" id="RHEA-COMP:10001"/>
        <dbReference type="Rhea" id="RHEA-COMP:13337"/>
        <dbReference type="Rhea" id="RHEA-COMP:13338"/>
        <dbReference type="Rhea" id="RHEA-COMP:13339"/>
        <dbReference type="Rhea" id="RHEA-COMP:13340"/>
        <dbReference type="ChEBI" id="CHEBI:15378"/>
        <dbReference type="ChEBI" id="CHEBI:29950"/>
        <dbReference type="ChEBI" id="CHEBI:30616"/>
        <dbReference type="ChEBI" id="CHEBI:33019"/>
        <dbReference type="ChEBI" id="CHEBI:33737"/>
        <dbReference type="ChEBI" id="CHEBI:33738"/>
        <dbReference type="ChEBI" id="CHEBI:61963"/>
        <dbReference type="ChEBI" id="CHEBI:65315"/>
        <dbReference type="ChEBI" id="CHEBI:136798"/>
        <dbReference type="ChEBI" id="CHEBI:456215"/>
        <dbReference type="EC" id="2.8.1.4"/>
    </reaction>
</comment>
<dbReference type="Gene3D" id="3.40.50.620">
    <property type="entry name" value="HUPs"/>
    <property type="match status" value="1"/>
</dbReference>
<evidence type="ECO:0000256" key="4">
    <source>
        <dbReference type="ARBA" id="ARBA00022555"/>
    </source>
</evidence>
<dbReference type="GO" id="GO:0005829">
    <property type="term" value="C:cytosol"/>
    <property type="evidence" value="ECO:0007669"/>
    <property type="project" value="TreeGrafter"/>
</dbReference>
<comment type="function">
    <text evidence="12 19">Catalyzes the ATP-dependent transfer of a sulfur to tRNA to produce 4-thiouridine in position 8 of tRNAs, which functions as a near-UV photosensor. Also catalyzes the transfer of sulfur to the sulfur carrier protein ThiS, forming ThiS-thiocarboxylate. This is a step in the synthesis of thiazole, in the thiamine biosynthesis pathway. The sulfur is donated as persulfide by IscS.</text>
</comment>
<dbReference type="InterPro" id="IPR014729">
    <property type="entry name" value="Rossmann-like_a/b/a_fold"/>
</dbReference>
<keyword evidence="8 19" id="KW-0694">RNA-binding</keyword>
<keyword evidence="3 19" id="KW-0963">Cytoplasm</keyword>
<keyword evidence="22" id="KW-1185">Reference proteome</keyword>
<evidence type="ECO:0000256" key="6">
    <source>
        <dbReference type="ARBA" id="ARBA00022741"/>
    </source>
</evidence>
<dbReference type="PANTHER" id="PTHR43209">
    <property type="entry name" value="TRNA SULFURTRANSFERASE"/>
    <property type="match status" value="1"/>
</dbReference>
<evidence type="ECO:0000256" key="8">
    <source>
        <dbReference type="ARBA" id="ARBA00022884"/>
    </source>
</evidence>
<evidence type="ECO:0000256" key="14">
    <source>
        <dbReference type="ARBA" id="ARBA00066827"/>
    </source>
</evidence>
<dbReference type="CDD" id="cd01712">
    <property type="entry name" value="PPase_ThiI"/>
    <property type="match status" value="1"/>
</dbReference>